<dbReference type="RefSeq" id="WP_064510991.1">
    <property type="nucleotide sequence ID" value="NZ_JAYFSN010000008.1"/>
</dbReference>
<reference evidence="6 9" key="2">
    <citation type="submission" date="2023-12" db="EMBL/GenBank/DDBJ databases">
        <title>Genome sequencing of Xanthomonas floridensis.</title>
        <authorList>
            <person name="Greer S."/>
            <person name="Harrison J."/>
            <person name="Grant M."/>
            <person name="Vicente J."/>
            <person name="Studholme D."/>
        </authorList>
    </citation>
    <scope>NUCLEOTIDE SEQUENCE [LARGE SCALE GENOMIC DNA]</scope>
    <source>
        <strain evidence="6 9">WHRI 8848</strain>
    </source>
</reference>
<dbReference type="EMBL" id="JAYFSO010000009">
    <property type="protein sequence ID" value="MEA5124078.1"/>
    <property type="molecule type" value="Genomic_DNA"/>
</dbReference>
<evidence type="ECO:0000256" key="4">
    <source>
        <dbReference type="RuleBase" id="RU361169"/>
    </source>
</evidence>
<keyword evidence="9" id="KW-1185">Reference proteome</keyword>
<dbReference type="Proteomes" id="UP000077659">
    <property type="component" value="Unassembled WGS sequence"/>
</dbReference>
<protein>
    <submittedName>
        <fullName evidence="7">Endopolygalacturonase</fullName>
    </submittedName>
    <submittedName>
        <fullName evidence="6">Glycosyl hydrolase family 28 protein</fullName>
    </submittedName>
</protein>
<dbReference type="InterPro" id="IPR006626">
    <property type="entry name" value="PbH1"/>
</dbReference>
<dbReference type="Proteomes" id="UP001303614">
    <property type="component" value="Unassembled WGS sequence"/>
</dbReference>
<evidence type="ECO:0000256" key="2">
    <source>
        <dbReference type="ARBA" id="ARBA00022801"/>
    </source>
</evidence>
<comment type="similarity">
    <text evidence="1 4">Belongs to the glycosyl hydrolase 28 family.</text>
</comment>
<keyword evidence="2 4" id="KW-0378">Hydrolase</keyword>
<dbReference type="InterPro" id="IPR051801">
    <property type="entry name" value="GH28_Enzymes"/>
</dbReference>
<feature type="signal peptide" evidence="5">
    <location>
        <begin position="1"/>
        <end position="21"/>
    </location>
</feature>
<dbReference type="PANTHER" id="PTHR31339">
    <property type="entry name" value="PECTIN LYASE-RELATED"/>
    <property type="match status" value="1"/>
</dbReference>
<dbReference type="PANTHER" id="PTHR31339:SF9">
    <property type="entry name" value="PLASMIN AND FIBRONECTIN-BINDING PROTEIN A"/>
    <property type="match status" value="1"/>
</dbReference>
<reference evidence="7 8" key="1">
    <citation type="submission" date="2016-05" db="EMBL/GenBank/DDBJ databases">
        <title>Pathogenic, phenotypic and molecular characterisation of Xanthomonas nasturtii sp. nov. and Xanthomonas floridensis sp. nov., new species of Xanthomonas associated with watercress production in Florida.</title>
        <authorList>
            <person name="Vicente J.G."/>
            <person name="Rothwell S."/>
            <person name="Holub E.B."/>
            <person name="Studholme D.J."/>
        </authorList>
    </citation>
    <scope>NUCLEOTIDE SEQUENCE [LARGE SCALE GENOMIC DNA]</scope>
    <source>
        <strain evidence="7 8">WHRI 8848</strain>
    </source>
</reference>
<name>A0A1A9M6A5_9XANT</name>
<evidence type="ECO:0000256" key="3">
    <source>
        <dbReference type="ARBA" id="ARBA00023295"/>
    </source>
</evidence>
<evidence type="ECO:0000313" key="6">
    <source>
        <dbReference type="EMBL" id="MEA5124078.1"/>
    </source>
</evidence>
<dbReference type="InterPro" id="IPR012334">
    <property type="entry name" value="Pectin_lyas_fold"/>
</dbReference>
<keyword evidence="5" id="KW-0732">Signal</keyword>
<proteinExistence type="inferred from homology"/>
<keyword evidence="3 4" id="KW-0326">Glycosidase</keyword>
<dbReference type="STRING" id="1843580.A7D17_08900"/>
<dbReference type="InterPro" id="IPR000743">
    <property type="entry name" value="Glyco_hydro_28"/>
</dbReference>
<dbReference type="Gene3D" id="2.160.20.10">
    <property type="entry name" value="Single-stranded right-handed beta-helix, Pectin lyase-like"/>
    <property type="match status" value="1"/>
</dbReference>
<dbReference type="GO" id="GO:0004650">
    <property type="term" value="F:polygalacturonase activity"/>
    <property type="evidence" value="ECO:0007669"/>
    <property type="project" value="InterPro"/>
</dbReference>
<feature type="chain" id="PRO_5008392663" evidence="5">
    <location>
        <begin position="22"/>
        <end position="465"/>
    </location>
</feature>
<dbReference type="OrthoDB" id="9795222at2"/>
<dbReference type="EMBL" id="LXNG01000057">
    <property type="protein sequence ID" value="OAG65541.1"/>
    <property type="molecule type" value="Genomic_DNA"/>
</dbReference>
<comment type="caution">
    <text evidence="7">The sequence shown here is derived from an EMBL/GenBank/DDBJ whole genome shotgun (WGS) entry which is preliminary data.</text>
</comment>
<accession>A0A1A9M6A5</accession>
<evidence type="ECO:0000313" key="8">
    <source>
        <dbReference type="Proteomes" id="UP000077659"/>
    </source>
</evidence>
<dbReference type="Pfam" id="PF00295">
    <property type="entry name" value="Glyco_hydro_28"/>
    <property type="match status" value="1"/>
</dbReference>
<evidence type="ECO:0000256" key="1">
    <source>
        <dbReference type="ARBA" id="ARBA00008834"/>
    </source>
</evidence>
<evidence type="ECO:0000313" key="9">
    <source>
        <dbReference type="Proteomes" id="UP001303614"/>
    </source>
</evidence>
<dbReference type="SMART" id="SM00710">
    <property type="entry name" value="PbH1"/>
    <property type="match status" value="4"/>
</dbReference>
<evidence type="ECO:0000256" key="5">
    <source>
        <dbReference type="SAM" id="SignalP"/>
    </source>
</evidence>
<organism evidence="7 8">
    <name type="scientific">Xanthomonas floridensis</name>
    <dbReference type="NCBI Taxonomy" id="1843580"/>
    <lineage>
        <taxon>Bacteria</taxon>
        <taxon>Pseudomonadati</taxon>
        <taxon>Pseudomonadota</taxon>
        <taxon>Gammaproteobacteria</taxon>
        <taxon>Lysobacterales</taxon>
        <taxon>Lysobacteraceae</taxon>
        <taxon>Xanthomonas</taxon>
    </lineage>
</organism>
<dbReference type="SUPFAM" id="SSF51126">
    <property type="entry name" value="Pectin lyase-like"/>
    <property type="match status" value="1"/>
</dbReference>
<dbReference type="AlphaFoldDB" id="A0A1A9M6A5"/>
<dbReference type="InterPro" id="IPR011050">
    <property type="entry name" value="Pectin_lyase_fold/virulence"/>
</dbReference>
<gene>
    <name evidence="7" type="ORF">A7D17_08900</name>
    <name evidence="6" type="ORF">VB146_09425</name>
</gene>
<sequence>MKLLTAAIGGACLTLAAQAGAVTFATGDTRAVAQPAIPAACQPSLKASQTPTGRQFDAALESAPPDTKAIQAALNACKNGSVLLTSGSGNAFLTGPLSIPANVTLVIDQGVTLYGSRNPADYGSGCGTAGSKSGACLPLISVKGNNAGVMGIRTGGRQGTIDGRGDQTMLGKSTTWWEFGENAKKANQVQNSPDLIKVQNSSEFTLYDVNLINAAYFHFFSHIVNGLTIWGVRVKSPASSPNTDGLDLDSVVNATIHDSDVMGGDDCVAIKTIASRSANITVRNSRCYGTHGISIGSEVMSGVSNVLVDNNALVSTDDAGNRSTDNNGLRIKTSIVKGGPVSQVTYRNTCLYGVTSPVVINPFYAGGSSGTKPTFSAIVVDGLRSANDAGGKGWILRGYDAQTPLDLVLANVAIGSTSVTVTASNAQIGLSNSALTPTGTGVTTGPVQVSGAIPTCSGAPRFPAL</sequence>
<evidence type="ECO:0000313" key="7">
    <source>
        <dbReference type="EMBL" id="OAG65541.1"/>
    </source>
</evidence>
<dbReference type="GO" id="GO:0005975">
    <property type="term" value="P:carbohydrate metabolic process"/>
    <property type="evidence" value="ECO:0007669"/>
    <property type="project" value="InterPro"/>
</dbReference>